<dbReference type="AlphaFoldDB" id="A0A8H7EKS7"/>
<dbReference type="PANTHER" id="PTHR11081">
    <property type="entry name" value="FLAP ENDONUCLEASE FAMILY MEMBER"/>
    <property type="match status" value="1"/>
</dbReference>
<comment type="caution">
    <text evidence="1">The sequence shown here is derived from an EMBL/GenBank/DDBJ whole genome shotgun (WGS) entry which is preliminary data.</text>
</comment>
<feature type="non-terminal residue" evidence="1">
    <location>
        <position position="232"/>
    </location>
</feature>
<dbReference type="EMBL" id="JABAYA010000708">
    <property type="protein sequence ID" value="KAF7720464.1"/>
    <property type="molecule type" value="Genomic_DNA"/>
</dbReference>
<dbReference type="Proteomes" id="UP000605846">
    <property type="component" value="Unassembled WGS sequence"/>
</dbReference>
<keyword evidence="2" id="KW-1185">Reference proteome</keyword>
<dbReference type="OrthoDB" id="2267145at2759"/>
<evidence type="ECO:0000313" key="2">
    <source>
        <dbReference type="Proteomes" id="UP000605846"/>
    </source>
</evidence>
<dbReference type="Gene3D" id="3.40.50.1010">
    <property type="entry name" value="5'-nuclease"/>
    <property type="match status" value="1"/>
</dbReference>
<protein>
    <submittedName>
        <fullName evidence="1">Uncharacterized protein</fullName>
    </submittedName>
</protein>
<organism evidence="1 2">
    <name type="scientific">Apophysomyces ossiformis</name>
    <dbReference type="NCBI Taxonomy" id="679940"/>
    <lineage>
        <taxon>Eukaryota</taxon>
        <taxon>Fungi</taxon>
        <taxon>Fungi incertae sedis</taxon>
        <taxon>Mucoromycota</taxon>
        <taxon>Mucoromycotina</taxon>
        <taxon>Mucoromycetes</taxon>
        <taxon>Mucorales</taxon>
        <taxon>Mucorineae</taxon>
        <taxon>Mucoraceae</taxon>
        <taxon>Apophysomyces</taxon>
    </lineage>
</organism>
<dbReference type="PANTHER" id="PTHR11081:SF65">
    <property type="entry name" value="DNA DAMAGE-INDUCIBLE PROTEIN DIN7-RELATED"/>
    <property type="match status" value="1"/>
</dbReference>
<reference evidence="1" key="1">
    <citation type="submission" date="2020-01" db="EMBL/GenBank/DDBJ databases">
        <title>Genome Sequencing of Three Apophysomyces-Like Fungal Strains Confirms a Novel Fungal Genus in the Mucoromycota with divergent Burkholderia-like Endosymbiotic Bacteria.</title>
        <authorList>
            <person name="Stajich J.E."/>
            <person name="Macias A.M."/>
            <person name="Carter-House D."/>
            <person name="Lovett B."/>
            <person name="Kasson L.R."/>
            <person name="Berry K."/>
            <person name="Grigoriev I."/>
            <person name="Chang Y."/>
            <person name="Spatafora J."/>
            <person name="Kasson M.T."/>
        </authorList>
    </citation>
    <scope>NUCLEOTIDE SEQUENCE</scope>
    <source>
        <strain evidence="1">NRRL A-21654</strain>
    </source>
</reference>
<dbReference type="InterPro" id="IPR006084">
    <property type="entry name" value="XPG/Rad2"/>
</dbReference>
<evidence type="ECO:0000313" key="1">
    <source>
        <dbReference type="EMBL" id="KAF7720464.1"/>
    </source>
</evidence>
<dbReference type="GO" id="GO:0017108">
    <property type="term" value="F:5'-flap endonuclease activity"/>
    <property type="evidence" value="ECO:0007669"/>
    <property type="project" value="TreeGrafter"/>
</dbReference>
<gene>
    <name evidence="1" type="ORF">EC973_008397</name>
</gene>
<accession>A0A8H7EKS7</accession>
<dbReference type="InterPro" id="IPR029060">
    <property type="entry name" value="PIN-like_dom_sf"/>
</dbReference>
<name>A0A8H7EKS7_9FUNG</name>
<dbReference type="SUPFAM" id="SSF88723">
    <property type="entry name" value="PIN domain-like"/>
    <property type="match status" value="1"/>
</dbReference>
<proteinExistence type="predicted"/>
<sequence>MGLKGVHAYLRQEGATTTANIPHHLRQYQVGIVYVDFCCDFFWLLQDFAVDFLTSTSDRRQEQQQQDQYAEVARRFVERTMNELNAFADDSEVPKICLVFDGDRLSAKRATHATRQAKKNLALRKARRQTANPRGPYFAAREHLRRKYAKQWVSFTPAIKGAIIHELNTRQDTRPYDRKFANEPVRIFIHEAPFEADPEVVYLCDSLGEGVQSAIMSRDGDLFAYQGTLDVP</sequence>